<dbReference type="GO" id="GO:0009898">
    <property type="term" value="C:cytoplasmic side of plasma membrane"/>
    <property type="evidence" value="ECO:0007669"/>
    <property type="project" value="TreeGrafter"/>
</dbReference>
<gene>
    <name evidence="3" type="ORF">UFOPK3974_00946</name>
    <name evidence="4" type="ORF">UFOPK4071_01208</name>
</gene>
<dbReference type="InterPro" id="IPR050625">
    <property type="entry name" value="ParA/MinD_ATPase"/>
</dbReference>
<keyword evidence="1" id="KW-0547">Nucleotide-binding</keyword>
<dbReference type="GO" id="GO:0005524">
    <property type="term" value="F:ATP binding"/>
    <property type="evidence" value="ECO:0007669"/>
    <property type="project" value="UniProtKB-KW"/>
</dbReference>
<reference evidence="3" key="1">
    <citation type="submission" date="2020-05" db="EMBL/GenBank/DDBJ databases">
        <authorList>
            <person name="Chiriac C."/>
            <person name="Salcher M."/>
            <person name="Ghai R."/>
            <person name="Kavagutti S V."/>
        </authorList>
    </citation>
    <scope>NUCLEOTIDE SEQUENCE</scope>
</reference>
<dbReference type="InterPro" id="IPR027417">
    <property type="entry name" value="P-loop_NTPase"/>
</dbReference>
<name>A0A6J7NN43_9ZZZZ</name>
<evidence type="ECO:0000256" key="2">
    <source>
        <dbReference type="ARBA" id="ARBA00022840"/>
    </source>
</evidence>
<keyword evidence="2" id="KW-0067">ATP-binding</keyword>
<dbReference type="EMBL" id="CAFBOR010000128">
    <property type="protein sequence ID" value="CAB4991394.1"/>
    <property type="molecule type" value="Genomic_DNA"/>
</dbReference>
<protein>
    <submittedName>
        <fullName evidence="3">Unannotated protein</fullName>
    </submittedName>
</protein>
<evidence type="ECO:0000313" key="3">
    <source>
        <dbReference type="EMBL" id="CAB4991394.1"/>
    </source>
</evidence>
<dbReference type="AlphaFoldDB" id="A0A6J7NN43"/>
<accession>A0A6J7NN43</accession>
<dbReference type="PANTHER" id="PTHR43384:SF6">
    <property type="entry name" value="SEPTUM SITE-DETERMINING PROTEIN MIND HOMOLOG, CHLOROPLASTIC"/>
    <property type="match status" value="1"/>
</dbReference>
<dbReference type="SUPFAM" id="SSF52540">
    <property type="entry name" value="P-loop containing nucleoside triphosphate hydrolases"/>
    <property type="match status" value="1"/>
</dbReference>
<dbReference type="EMBL" id="CAFBPF010000170">
    <property type="protein sequence ID" value="CAB5020675.1"/>
    <property type="molecule type" value="Genomic_DNA"/>
</dbReference>
<dbReference type="GO" id="GO:0051782">
    <property type="term" value="P:negative regulation of cell division"/>
    <property type="evidence" value="ECO:0007669"/>
    <property type="project" value="TreeGrafter"/>
</dbReference>
<dbReference type="Gene3D" id="3.40.50.300">
    <property type="entry name" value="P-loop containing nucleotide triphosphate hydrolases"/>
    <property type="match status" value="1"/>
</dbReference>
<evidence type="ECO:0000313" key="4">
    <source>
        <dbReference type="EMBL" id="CAB5020675.1"/>
    </source>
</evidence>
<evidence type="ECO:0000256" key="1">
    <source>
        <dbReference type="ARBA" id="ARBA00022741"/>
    </source>
</evidence>
<organism evidence="3">
    <name type="scientific">freshwater metagenome</name>
    <dbReference type="NCBI Taxonomy" id="449393"/>
    <lineage>
        <taxon>unclassified sequences</taxon>
        <taxon>metagenomes</taxon>
        <taxon>ecological metagenomes</taxon>
    </lineage>
</organism>
<sequence length="383" mass="40623">MQIEICSVVTCSLGEPWESALVSMANHPAAAMRIAARCSGPGEALGVALREQATVVVGDPVRGWWDRDVIEHFISAGIVVAIIGADAPPGAVALPDSHPEALLQALRAIHSPVLVASDEVLPQMALDRGRIVALWGGHGSPGRTTISTHLAMAAQQSGMSTLLIDADTWAPSVAQHLGLDEGPGLVQAVRSVSRGDSGLSQVVRSPRGVSVLVGMARPELWTEIHECSFTALIDEAASEYDLVVIDVAAPIEEDEELSFDQAPYRRNLVTRSTLTIADRVFQVAGVSPVALRRAITANRSLSVEIPAARANLEVVLNGAPRSRTRLREIESALAQHLEQGPIAAIPSEPLCESALWEGQLVSDVAPRSQFCVAINALFERSVA</sequence>
<dbReference type="GO" id="GO:0005829">
    <property type="term" value="C:cytosol"/>
    <property type="evidence" value="ECO:0007669"/>
    <property type="project" value="TreeGrafter"/>
</dbReference>
<dbReference type="PANTHER" id="PTHR43384">
    <property type="entry name" value="SEPTUM SITE-DETERMINING PROTEIN MIND HOMOLOG, CHLOROPLASTIC-RELATED"/>
    <property type="match status" value="1"/>
</dbReference>
<proteinExistence type="predicted"/>
<dbReference type="GO" id="GO:0016887">
    <property type="term" value="F:ATP hydrolysis activity"/>
    <property type="evidence" value="ECO:0007669"/>
    <property type="project" value="TreeGrafter"/>
</dbReference>